<evidence type="ECO:0000313" key="2">
    <source>
        <dbReference type="EMBL" id="CAG2214653.1"/>
    </source>
</evidence>
<dbReference type="EMBL" id="CAJPWZ010001418">
    <property type="protein sequence ID" value="CAG2214653.1"/>
    <property type="molecule type" value="Genomic_DNA"/>
</dbReference>
<dbReference type="AlphaFoldDB" id="A0A8S3S1V3"/>
<gene>
    <name evidence="2" type="ORF">MEDL_28475</name>
</gene>
<accession>A0A8S3S1V3</accession>
<organism evidence="2 3">
    <name type="scientific">Mytilus edulis</name>
    <name type="common">Blue mussel</name>
    <dbReference type="NCBI Taxonomy" id="6550"/>
    <lineage>
        <taxon>Eukaryota</taxon>
        <taxon>Metazoa</taxon>
        <taxon>Spiralia</taxon>
        <taxon>Lophotrochozoa</taxon>
        <taxon>Mollusca</taxon>
        <taxon>Bivalvia</taxon>
        <taxon>Autobranchia</taxon>
        <taxon>Pteriomorphia</taxon>
        <taxon>Mytilida</taxon>
        <taxon>Mytiloidea</taxon>
        <taxon>Mytilidae</taxon>
        <taxon>Mytilinae</taxon>
        <taxon>Mytilus</taxon>
    </lineage>
</organism>
<feature type="compositionally biased region" description="Polar residues" evidence="1">
    <location>
        <begin position="106"/>
        <end position="119"/>
    </location>
</feature>
<reference evidence="2" key="1">
    <citation type="submission" date="2021-03" db="EMBL/GenBank/DDBJ databases">
        <authorList>
            <person name="Bekaert M."/>
        </authorList>
    </citation>
    <scope>NUCLEOTIDE SEQUENCE</scope>
</reference>
<name>A0A8S3S1V3_MYTED</name>
<keyword evidence="3" id="KW-1185">Reference proteome</keyword>
<feature type="region of interest" description="Disordered" evidence="1">
    <location>
        <begin position="59"/>
        <end position="128"/>
    </location>
</feature>
<feature type="compositionally biased region" description="Basic and acidic residues" evidence="1">
    <location>
        <begin position="73"/>
        <end position="90"/>
    </location>
</feature>
<protein>
    <submittedName>
        <fullName evidence="2">Uncharacterized protein</fullName>
    </submittedName>
</protein>
<comment type="caution">
    <text evidence="2">The sequence shown here is derived from an EMBL/GenBank/DDBJ whole genome shotgun (WGS) entry which is preliminary data.</text>
</comment>
<sequence>MEVCVNKIYHREISSQGMATASRQIINSRISWHYQNDSVNSGNDLLSSNSNTFFSVKNSSGGNESDFCDENESVNKHDASSHISIEKESDFENQADSNDDRESPDFNENNNISTDIENNSNDEKDDFGNIHCDLPTQDKRPKRKIIPPSRYSPCQLQNVAQRNKRNTRMLNTRASMFTLFTKLPGKYN</sequence>
<evidence type="ECO:0000313" key="3">
    <source>
        <dbReference type="Proteomes" id="UP000683360"/>
    </source>
</evidence>
<dbReference type="Proteomes" id="UP000683360">
    <property type="component" value="Unassembled WGS sequence"/>
</dbReference>
<proteinExistence type="predicted"/>
<evidence type="ECO:0000256" key="1">
    <source>
        <dbReference type="SAM" id="MobiDB-lite"/>
    </source>
</evidence>